<sequence length="258" mass="26345">MFRLLRNIAAIVIALALVLFSIRSTDRAEIGLFPLDWTVSLPAYLLLFAGLFFGLILAWVVPLTSQVSRRMQLRRANQKIRALEAQIAELQQFKNEVSAEKVRQMTAEAETAPPVPVGPALAPPTAEIAGEAPPPSSASAGSPPASDATAPPTASGNAWPGGVRPGDRTARSGRAKPASRTGASQAGAQKNAGSEAAVDVTVEPAEIADVTEAAPASVEATGTARSGSDAKDAKGDKQGATGADRAGTGKTAGTGGRT</sequence>
<dbReference type="RefSeq" id="WP_132708410.1">
    <property type="nucleotide sequence ID" value="NZ_JACIGF010000005.1"/>
</dbReference>
<gene>
    <name evidence="9" type="ORF">EV659_105106</name>
</gene>
<feature type="transmembrane region" description="Helical" evidence="7">
    <location>
        <begin position="43"/>
        <end position="65"/>
    </location>
</feature>
<evidence type="ECO:0000256" key="6">
    <source>
        <dbReference type="SAM" id="MobiDB-lite"/>
    </source>
</evidence>
<evidence type="ECO:0000256" key="4">
    <source>
        <dbReference type="ARBA" id="ARBA00023136"/>
    </source>
</evidence>
<feature type="compositionally biased region" description="Low complexity" evidence="6">
    <location>
        <begin position="239"/>
        <end position="249"/>
    </location>
</feature>
<feature type="compositionally biased region" description="Basic and acidic residues" evidence="6">
    <location>
        <begin position="228"/>
        <end position="237"/>
    </location>
</feature>
<dbReference type="GO" id="GO:0005886">
    <property type="term" value="C:plasma membrane"/>
    <property type="evidence" value="ECO:0007669"/>
    <property type="project" value="InterPro"/>
</dbReference>
<evidence type="ECO:0000313" key="10">
    <source>
        <dbReference type="Proteomes" id="UP000295399"/>
    </source>
</evidence>
<dbReference type="Pfam" id="PF06305">
    <property type="entry name" value="LapA_dom"/>
    <property type="match status" value="1"/>
</dbReference>
<reference evidence="9 10" key="1">
    <citation type="submission" date="2019-03" db="EMBL/GenBank/DDBJ databases">
        <title>Genomic Encyclopedia of Type Strains, Phase IV (KMG-IV): sequencing the most valuable type-strain genomes for metagenomic binning, comparative biology and taxonomic classification.</title>
        <authorList>
            <person name="Goeker M."/>
        </authorList>
    </citation>
    <scope>NUCLEOTIDE SEQUENCE [LARGE SCALE GENOMIC DNA]</scope>
    <source>
        <strain evidence="9 10">DSM 2132</strain>
    </source>
</reference>
<keyword evidence="10" id="KW-1185">Reference proteome</keyword>
<accession>A0A4R2PGI4</accession>
<evidence type="ECO:0000256" key="5">
    <source>
        <dbReference type="SAM" id="Coils"/>
    </source>
</evidence>
<organism evidence="9 10">
    <name type="scientific">Rhodothalassium salexigens DSM 2132</name>
    <dbReference type="NCBI Taxonomy" id="1188247"/>
    <lineage>
        <taxon>Bacteria</taxon>
        <taxon>Pseudomonadati</taxon>
        <taxon>Pseudomonadota</taxon>
        <taxon>Alphaproteobacteria</taxon>
        <taxon>Rhodothalassiales</taxon>
        <taxon>Rhodothalassiaceae</taxon>
        <taxon>Rhodothalassium</taxon>
    </lineage>
</organism>
<feature type="coiled-coil region" evidence="5">
    <location>
        <begin position="73"/>
        <end position="103"/>
    </location>
</feature>
<feature type="compositionally biased region" description="Polar residues" evidence="6">
    <location>
        <begin position="181"/>
        <end position="192"/>
    </location>
</feature>
<feature type="compositionally biased region" description="Low complexity" evidence="6">
    <location>
        <begin position="137"/>
        <end position="156"/>
    </location>
</feature>
<dbReference type="InParanoid" id="A0A4R2PGI4"/>
<dbReference type="Proteomes" id="UP000295399">
    <property type="component" value="Unassembled WGS sequence"/>
</dbReference>
<proteinExistence type="predicted"/>
<keyword evidence="5" id="KW-0175">Coiled coil</keyword>
<keyword evidence="2 7" id="KW-0812">Transmembrane</keyword>
<name>A0A4R2PGI4_RHOSA</name>
<evidence type="ECO:0000256" key="3">
    <source>
        <dbReference type="ARBA" id="ARBA00022989"/>
    </source>
</evidence>
<evidence type="ECO:0000259" key="8">
    <source>
        <dbReference type="Pfam" id="PF06305"/>
    </source>
</evidence>
<protein>
    <submittedName>
        <fullName evidence="9">Putative integral membrane protein</fullName>
    </submittedName>
</protein>
<keyword evidence="1" id="KW-1003">Cell membrane</keyword>
<feature type="region of interest" description="Disordered" evidence="6">
    <location>
        <begin position="104"/>
        <end position="258"/>
    </location>
</feature>
<dbReference type="EMBL" id="SLXO01000005">
    <property type="protein sequence ID" value="TCP34479.1"/>
    <property type="molecule type" value="Genomic_DNA"/>
</dbReference>
<evidence type="ECO:0000256" key="2">
    <source>
        <dbReference type="ARBA" id="ARBA00022692"/>
    </source>
</evidence>
<evidence type="ECO:0000313" key="9">
    <source>
        <dbReference type="EMBL" id="TCP34479.1"/>
    </source>
</evidence>
<dbReference type="AlphaFoldDB" id="A0A4R2PGI4"/>
<keyword evidence="3 7" id="KW-1133">Transmembrane helix</keyword>
<comment type="caution">
    <text evidence="9">The sequence shown here is derived from an EMBL/GenBank/DDBJ whole genome shotgun (WGS) entry which is preliminary data.</text>
</comment>
<evidence type="ECO:0000256" key="7">
    <source>
        <dbReference type="SAM" id="Phobius"/>
    </source>
</evidence>
<evidence type="ECO:0000256" key="1">
    <source>
        <dbReference type="ARBA" id="ARBA00022475"/>
    </source>
</evidence>
<feature type="domain" description="Lipopolysaccharide assembly protein A" evidence="8">
    <location>
        <begin position="30"/>
        <end position="87"/>
    </location>
</feature>
<keyword evidence="4 7" id="KW-0472">Membrane</keyword>
<dbReference type="InterPro" id="IPR010445">
    <property type="entry name" value="LapA_dom"/>
</dbReference>